<dbReference type="InterPro" id="IPR011834">
    <property type="entry name" value="Agluc_phsphrylas"/>
</dbReference>
<dbReference type="PIRSF" id="PIRSF000460">
    <property type="entry name" value="Pprylas_GlgP"/>
    <property type="match status" value="1"/>
</dbReference>
<dbReference type="SUPFAM" id="SSF53756">
    <property type="entry name" value="UDP-Glycosyltransferase/glycogen phosphorylase"/>
    <property type="match status" value="1"/>
</dbReference>
<reference evidence="5 6" key="1">
    <citation type="journal article" date="2011" name="Curr. Microbiol.">
        <title>Luteibacter jiangsuensis sp. nov.: a methamidophos-degrading bacterium isolated from a methamidophos-manufacturing factory.</title>
        <authorList>
            <person name="Wang L."/>
            <person name="Wang G.L."/>
            <person name="Li S.P."/>
            <person name="Jiang J.D."/>
        </authorList>
    </citation>
    <scope>NUCLEOTIDE SEQUENCE [LARGE SCALE GENOMIC DNA]</scope>
    <source>
        <strain evidence="5 6">CGMCC 1.10133</strain>
    </source>
</reference>
<dbReference type="PANTHER" id="PTHR42655:SF1">
    <property type="entry name" value="GLYCOGEN PHOSPHORYLASE"/>
    <property type="match status" value="1"/>
</dbReference>
<protein>
    <submittedName>
        <fullName evidence="5">Glycosyltransferase family 1 protein</fullName>
    </submittedName>
</protein>
<dbReference type="RefSeq" id="WP_167126777.1">
    <property type="nucleotide sequence ID" value="NZ_JAAQQR010000005.1"/>
</dbReference>
<dbReference type="PANTHER" id="PTHR42655">
    <property type="entry name" value="GLYCOGEN PHOSPHORYLASE"/>
    <property type="match status" value="1"/>
</dbReference>
<dbReference type="InterPro" id="IPR000811">
    <property type="entry name" value="Glyco_trans_35"/>
</dbReference>
<dbReference type="Pfam" id="PF11897">
    <property type="entry name" value="DUF3417"/>
    <property type="match status" value="1"/>
</dbReference>
<dbReference type="EMBL" id="JAAQQR010000005">
    <property type="protein sequence ID" value="NID05683.1"/>
    <property type="molecule type" value="Genomic_DNA"/>
</dbReference>
<evidence type="ECO:0000256" key="1">
    <source>
        <dbReference type="ARBA" id="ARBA00001275"/>
    </source>
</evidence>
<dbReference type="NCBIfam" id="TIGR02094">
    <property type="entry name" value="more_P_ylases"/>
    <property type="match status" value="1"/>
</dbReference>
<dbReference type="Proteomes" id="UP001429601">
    <property type="component" value="Unassembled WGS sequence"/>
</dbReference>
<dbReference type="Gene3D" id="3.40.50.2000">
    <property type="entry name" value="Glycogen Phosphorylase B"/>
    <property type="match status" value="3"/>
</dbReference>
<evidence type="ECO:0000256" key="2">
    <source>
        <dbReference type="ARBA" id="ARBA00006047"/>
    </source>
</evidence>
<comment type="similarity">
    <text evidence="2">Belongs to the glycogen phosphorylase family.</text>
</comment>
<evidence type="ECO:0000256" key="3">
    <source>
        <dbReference type="ARBA" id="ARBA00022533"/>
    </source>
</evidence>
<comment type="catalytic activity">
    <reaction evidence="1">
        <text>[(1-&gt;4)-alpha-D-glucosyl](n) + phosphate = [(1-&gt;4)-alpha-D-glucosyl](n-1) + alpha-D-glucose 1-phosphate</text>
        <dbReference type="Rhea" id="RHEA:41732"/>
        <dbReference type="Rhea" id="RHEA-COMP:9584"/>
        <dbReference type="Rhea" id="RHEA-COMP:9586"/>
        <dbReference type="ChEBI" id="CHEBI:15444"/>
        <dbReference type="ChEBI" id="CHEBI:43474"/>
        <dbReference type="ChEBI" id="CHEBI:58601"/>
        <dbReference type="EC" id="2.4.1.1"/>
    </reaction>
</comment>
<proteinExistence type="inferred from homology"/>
<comment type="caution">
    <text evidence="5">The sequence shown here is derived from an EMBL/GenBank/DDBJ whole genome shotgun (WGS) entry which is preliminary data.</text>
</comment>
<organism evidence="5 6">
    <name type="scientific">Luteibacter jiangsuensis</name>
    <dbReference type="NCBI Taxonomy" id="637577"/>
    <lineage>
        <taxon>Bacteria</taxon>
        <taxon>Pseudomonadati</taxon>
        <taxon>Pseudomonadota</taxon>
        <taxon>Gammaproteobacteria</taxon>
        <taxon>Lysobacterales</taxon>
        <taxon>Rhodanobacteraceae</taxon>
        <taxon>Luteibacter</taxon>
    </lineage>
</organism>
<sequence length="825" mass="91603">MHRIPPRATPAGLEALTDLALDLRWTWNHAVDSVWRQVDAELWDATHNPWIVLQNVPQARLEQLTEDAGFREGLATAAGDRQEYLDKPGLCASLWPVDMPDGVAFFSMEFGLSEALPVYAGGLGVLAGDYLKTASDLGVPMTGIGLLYQEGYFRQTIDATGTQHELFPNNDPASLPIQPSLDADGGWLEVTVPLPGRPLRLRVWQAQVGRAELYLLDGNHVLNTAADRGITAKLYGSGTELRLLQEVVLGIGGWSLLAALDKQNVVAHLNEGHAALAVVERARRYMHEHSVSFRDAWWATRAGNVFTTHTAVAAGFDAFAPALVAKYARDLLADCGLSLHDLLALGRVDPSDENEPFNMTYLAMRGCAQVSAVSRLHGEVSRGLFARLYPRWPIAEVPVRHVTNGVHVPSWDSVPADALWTATCGKRRWLGNLACLEAAIAECDDTALWNLAARQRADLVRYVRERLGWQLGLGAEGESNAAVQGVLDPNVLTLGMARRFAEYKRMNLLLHEPHRLVTLLTDPAHPMQLIVSGKAHPDDIEGKRQVQAWVAFAQRPEVAGRVVFLEDYDLALAQRLVQGVDAWLNTPRRPWEACGTSGMKTLVNGGLNVSTLDGWWAEAYDDAYGWAIDGKGGDPGDAESLYRLLENEIVPCFYERDAHGVPTRWVRRMRASMSRLAPRFSSNRMLLDYLQGFYLPAARALRRREQQHELPSWASEVVSHWHEARLGDVEVVLDGHTWRFRAQAYLGGLQLDWVKAELYADERDGMPRQCVPMQAGAPISGATHGYEFEAALPATRPAADYTVRLRPWHEHAFLPAELPLVLWQR</sequence>
<keyword evidence="6" id="KW-1185">Reference proteome</keyword>
<evidence type="ECO:0000313" key="6">
    <source>
        <dbReference type="Proteomes" id="UP001429601"/>
    </source>
</evidence>
<gene>
    <name evidence="5" type="ORF">HBF26_12355</name>
</gene>
<keyword evidence="3" id="KW-0021">Allosteric enzyme</keyword>
<feature type="domain" description="DUF3417" evidence="4">
    <location>
        <begin position="10"/>
        <end position="116"/>
    </location>
</feature>
<dbReference type="InterPro" id="IPR052182">
    <property type="entry name" value="Glycogen/Maltodextrin_Phosph"/>
</dbReference>
<accession>A0ABX0Q905</accession>
<evidence type="ECO:0000259" key="4">
    <source>
        <dbReference type="Pfam" id="PF11897"/>
    </source>
</evidence>
<dbReference type="Pfam" id="PF00343">
    <property type="entry name" value="Phosphorylase"/>
    <property type="match status" value="1"/>
</dbReference>
<dbReference type="InterPro" id="IPR024517">
    <property type="entry name" value="Glycogen_phosphorylase_DUF3417"/>
</dbReference>
<evidence type="ECO:0000313" key="5">
    <source>
        <dbReference type="EMBL" id="NID05683.1"/>
    </source>
</evidence>
<name>A0ABX0Q905_9GAMM</name>